<dbReference type="KEGG" id="pcad:112061849"/>
<name>A0A9W2WKV3_PHYMC</name>
<protein>
    <submittedName>
        <fullName evidence="2">Centrosomal protein of 78 kDa-like</fullName>
    </submittedName>
</protein>
<dbReference type="AlphaFoldDB" id="A0A9W2WKV3"/>
<dbReference type="InterPro" id="IPR026212">
    <property type="entry name" value="Cep78"/>
</dbReference>
<gene>
    <name evidence="2" type="primary">LOC112061849</name>
</gene>
<sequence>MGCNLTWQGADHMAKILKYQTTRRHEETWAESLPSRRSDLDCMAGLRRITLNYNTLIGDLGASAFAESLSEDLWLGVPVDNFSISEGTIQSC</sequence>
<dbReference type="GO" id="GO:0005813">
    <property type="term" value="C:centrosome"/>
    <property type="evidence" value="ECO:0007669"/>
    <property type="project" value="TreeGrafter"/>
</dbReference>
<dbReference type="Proteomes" id="UP000248484">
    <property type="component" value="Unplaced"/>
</dbReference>
<reference evidence="2" key="1">
    <citation type="submission" date="2025-08" db="UniProtKB">
        <authorList>
            <consortium name="RefSeq"/>
        </authorList>
    </citation>
    <scope>IDENTIFICATION</scope>
    <source>
        <tissue evidence="2">Muscle</tissue>
    </source>
</reference>
<dbReference type="RefSeq" id="XP_054939668.1">
    <property type="nucleotide sequence ID" value="XM_055083693.1"/>
</dbReference>
<dbReference type="OrthoDB" id="9681578at2759"/>
<dbReference type="PRINTS" id="PR02062">
    <property type="entry name" value="CENTROSOME78"/>
</dbReference>
<organism evidence="1 2">
    <name type="scientific">Physeter macrocephalus</name>
    <name type="common">Sperm whale</name>
    <name type="synonym">Physeter catodon</name>
    <dbReference type="NCBI Taxonomy" id="9755"/>
    <lineage>
        <taxon>Eukaryota</taxon>
        <taxon>Metazoa</taxon>
        <taxon>Chordata</taxon>
        <taxon>Craniata</taxon>
        <taxon>Vertebrata</taxon>
        <taxon>Euteleostomi</taxon>
        <taxon>Mammalia</taxon>
        <taxon>Eutheria</taxon>
        <taxon>Laurasiatheria</taxon>
        <taxon>Artiodactyla</taxon>
        <taxon>Whippomorpha</taxon>
        <taxon>Cetacea</taxon>
        <taxon>Odontoceti</taxon>
        <taxon>Physeteridae</taxon>
        <taxon>Physeter</taxon>
    </lineage>
</organism>
<dbReference type="GO" id="GO:0036064">
    <property type="term" value="C:ciliary basal body"/>
    <property type="evidence" value="ECO:0007669"/>
    <property type="project" value="TreeGrafter"/>
</dbReference>
<dbReference type="GO" id="GO:0044782">
    <property type="term" value="P:cilium organization"/>
    <property type="evidence" value="ECO:0007669"/>
    <property type="project" value="TreeGrafter"/>
</dbReference>
<dbReference type="GeneID" id="112061849"/>
<dbReference type="PANTHER" id="PTHR24110">
    <property type="entry name" value="CENTROSOMAL PROTEIN OF 78 KDA"/>
    <property type="match status" value="1"/>
</dbReference>
<evidence type="ECO:0000313" key="1">
    <source>
        <dbReference type="Proteomes" id="UP000248484"/>
    </source>
</evidence>
<dbReference type="PANTHER" id="PTHR24110:SF3">
    <property type="entry name" value="CENTROSOMAL PROTEIN OF 78 KDA"/>
    <property type="match status" value="1"/>
</dbReference>
<evidence type="ECO:0000313" key="2">
    <source>
        <dbReference type="RefSeq" id="XP_054939668.1"/>
    </source>
</evidence>
<keyword evidence="1" id="KW-1185">Reference proteome</keyword>
<accession>A0A9W2WKV3</accession>
<proteinExistence type="predicted"/>